<keyword evidence="3" id="KW-1185">Reference proteome</keyword>
<dbReference type="AlphaFoldDB" id="A0A5R8Q9I0"/>
<dbReference type="OrthoDB" id="885342at2"/>
<dbReference type="RefSeq" id="WP_138191669.1">
    <property type="nucleotide sequence ID" value="NZ_VBWP01000008.1"/>
</dbReference>
<dbReference type="Proteomes" id="UP000306912">
    <property type="component" value="Unassembled WGS sequence"/>
</dbReference>
<feature type="transmembrane region" description="Helical" evidence="1">
    <location>
        <begin position="170"/>
        <end position="191"/>
    </location>
</feature>
<dbReference type="InterPro" id="IPR010699">
    <property type="entry name" value="DUF1275"/>
</dbReference>
<reference evidence="2 3" key="1">
    <citation type="submission" date="2019-05" db="EMBL/GenBank/DDBJ databases">
        <title>Culicoidintestinum kansasii gen. nov., sp. nov. from the gastrointestinal tract of the biting midge, Culicoides sonorensis.</title>
        <authorList>
            <person name="Neupane S."/>
            <person name="Ghosh A."/>
            <person name="Gunther S."/>
            <person name="Martin K."/>
            <person name="Zurek L."/>
        </authorList>
    </citation>
    <scope>NUCLEOTIDE SEQUENCE [LARGE SCALE GENOMIC DNA]</scope>
    <source>
        <strain evidence="2 3">CS-1</strain>
    </source>
</reference>
<dbReference type="InParanoid" id="A0A5R8Q9I0"/>
<keyword evidence="1" id="KW-1133">Transmembrane helix</keyword>
<dbReference type="PANTHER" id="PTHR37314:SF4">
    <property type="entry name" value="UPF0700 TRANSMEMBRANE PROTEIN YOAK"/>
    <property type="match status" value="1"/>
</dbReference>
<protein>
    <submittedName>
        <fullName evidence="2">DUF1275 domain-containing protein</fullName>
    </submittedName>
</protein>
<feature type="transmembrane region" description="Helical" evidence="1">
    <location>
        <begin position="197"/>
        <end position="216"/>
    </location>
</feature>
<evidence type="ECO:0000313" key="3">
    <source>
        <dbReference type="Proteomes" id="UP000306912"/>
    </source>
</evidence>
<evidence type="ECO:0000313" key="2">
    <source>
        <dbReference type="EMBL" id="TLG72574.1"/>
    </source>
</evidence>
<dbReference type="EMBL" id="VBWP01000008">
    <property type="protein sequence ID" value="TLG72574.1"/>
    <property type="molecule type" value="Genomic_DNA"/>
</dbReference>
<organism evidence="2 3">
    <name type="scientific">Culicoidibacter larvae</name>
    <dbReference type="NCBI Taxonomy" id="2579976"/>
    <lineage>
        <taxon>Bacteria</taxon>
        <taxon>Bacillati</taxon>
        <taxon>Bacillota</taxon>
        <taxon>Culicoidibacteria</taxon>
        <taxon>Culicoidibacterales</taxon>
        <taxon>Culicoidibacteraceae</taxon>
        <taxon>Culicoidibacter</taxon>
    </lineage>
</organism>
<proteinExistence type="predicted"/>
<feature type="transmembrane region" description="Helical" evidence="1">
    <location>
        <begin position="59"/>
        <end position="78"/>
    </location>
</feature>
<evidence type="ECO:0000256" key="1">
    <source>
        <dbReference type="SAM" id="Phobius"/>
    </source>
</evidence>
<name>A0A5R8Q9I0_9FIRM</name>
<comment type="caution">
    <text evidence="2">The sequence shown here is derived from an EMBL/GenBank/DDBJ whole genome shotgun (WGS) entry which is preliminary data.</text>
</comment>
<keyword evidence="1" id="KW-0812">Transmembrane</keyword>
<gene>
    <name evidence="2" type="ORF">FEZ08_09305</name>
</gene>
<feature type="transmembrane region" description="Helical" evidence="1">
    <location>
        <begin position="14"/>
        <end position="39"/>
    </location>
</feature>
<sequence>MVKLEKGNKYKRKFFMAMIFTFISGYIDILGLVSIGGMFLSFMSGNTTRIGYFLANGDFSFAIPYFIIIFAFVLGSFIGGILKELIKKEILLIVLISDILLIILSMIFYVCGLDWLTYIPLTIAMGLQNIAQVRVNKIVIGKTFASGTLHALGISLAKLVFKKEQPTTPLIYFTSWAAALLGALIGALLFYRIGLEFSLLTMLIILFLLFFWVLYLELIAKDTDILIEEN</sequence>
<accession>A0A5R8Q9I0</accession>
<feature type="transmembrane region" description="Helical" evidence="1">
    <location>
        <begin position="90"/>
        <end position="118"/>
    </location>
</feature>
<dbReference type="Pfam" id="PF06912">
    <property type="entry name" value="DUF1275"/>
    <property type="match status" value="1"/>
</dbReference>
<dbReference type="PANTHER" id="PTHR37314">
    <property type="entry name" value="SLR0142 PROTEIN"/>
    <property type="match status" value="1"/>
</dbReference>
<keyword evidence="1" id="KW-0472">Membrane</keyword>